<keyword evidence="2" id="KW-1185">Reference proteome</keyword>
<gene>
    <name evidence="1" type="ORF">AVEN_213586_1</name>
</gene>
<proteinExistence type="predicted"/>
<evidence type="ECO:0000313" key="2">
    <source>
        <dbReference type="Proteomes" id="UP000499080"/>
    </source>
</evidence>
<dbReference type="Proteomes" id="UP000499080">
    <property type="component" value="Unassembled WGS sequence"/>
</dbReference>
<organism evidence="1 2">
    <name type="scientific">Araneus ventricosus</name>
    <name type="common">Orbweaver spider</name>
    <name type="synonym">Epeira ventricosa</name>
    <dbReference type="NCBI Taxonomy" id="182803"/>
    <lineage>
        <taxon>Eukaryota</taxon>
        <taxon>Metazoa</taxon>
        <taxon>Ecdysozoa</taxon>
        <taxon>Arthropoda</taxon>
        <taxon>Chelicerata</taxon>
        <taxon>Arachnida</taxon>
        <taxon>Araneae</taxon>
        <taxon>Araneomorphae</taxon>
        <taxon>Entelegynae</taxon>
        <taxon>Araneoidea</taxon>
        <taxon>Araneidae</taxon>
        <taxon>Araneus</taxon>
    </lineage>
</organism>
<accession>A0A4Y2HPS9</accession>
<dbReference type="AlphaFoldDB" id="A0A4Y2HPS9"/>
<reference evidence="1 2" key="1">
    <citation type="journal article" date="2019" name="Sci. Rep.">
        <title>Orb-weaving spider Araneus ventricosus genome elucidates the spidroin gene catalogue.</title>
        <authorList>
            <person name="Kono N."/>
            <person name="Nakamura H."/>
            <person name="Ohtoshi R."/>
            <person name="Moran D.A.P."/>
            <person name="Shinohara A."/>
            <person name="Yoshida Y."/>
            <person name="Fujiwara M."/>
            <person name="Mori M."/>
            <person name="Tomita M."/>
            <person name="Arakawa K."/>
        </authorList>
    </citation>
    <scope>NUCLEOTIDE SEQUENCE [LARGE SCALE GENOMIC DNA]</scope>
</reference>
<dbReference type="EMBL" id="BGPR01002072">
    <property type="protein sequence ID" value="GBM67250.1"/>
    <property type="molecule type" value="Genomic_DNA"/>
</dbReference>
<protein>
    <submittedName>
        <fullName evidence="1">Uncharacterized protein</fullName>
    </submittedName>
</protein>
<evidence type="ECO:0000313" key="1">
    <source>
        <dbReference type="EMBL" id="GBM67250.1"/>
    </source>
</evidence>
<sequence>MRFEEEFSNFLLNALGENSILHVSIGLKLVFCKLSAVTSTFSMGRNGARICPTRGHNLPGRVHDLLYERIGVMELVSNFRHIIIYQLQLNTHYKYFLRRDTKFFTDVAPVNGGECNTTTCAVWDPPQLPMSTKRSGNSRQPIGFFVGAGTYESSNCSLYTTNGMLQTGRHESVCVQGA</sequence>
<comment type="caution">
    <text evidence="1">The sequence shown here is derived from an EMBL/GenBank/DDBJ whole genome shotgun (WGS) entry which is preliminary data.</text>
</comment>
<name>A0A4Y2HPS9_ARAVE</name>